<keyword evidence="1" id="KW-0732">Signal</keyword>
<keyword evidence="3" id="KW-1185">Reference proteome</keyword>
<name>A0AAD5K2W2_9FUNG</name>
<reference evidence="2" key="2">
    <citation type="submission" date="2023-02" db="EMBL/GenBank/DDBJ databases">
        <authorList>
            <consortium name="DOE Joint Genome Institute"/>
            <person name="Mondo S.J."/>
            <person name="Chang Y."/>
            <person name="Wang Y."/>
            <person name="Ahrendt S."/>
            <person name="Andreopoulos W."/>
            <person name="Barry K."/>
            <person name="Beard J."/>
            <person name="Benny G.L."/>
            <person name="Blankenship S."/>
            <person name="Bonito G."/>
            <person name="Cuomo C."/>
            <person name="Desiro A."/>
            <person name="Gervers K.A."/>
            <person name="Hundley H."/>
            <person name="Kuo A."/>
            <person name="LaButti K."/>
            <person name="Lang B.F."/>
            <person name="Lipzen A."/>
            <person name="O'Donnell K."/>
            <person name="Pangilinan J."/>
            <person name="Reynolds N."/>
            <person name="Sandor L."/>
            <person name="Smith M.W."/>
            <person name="Tsang A."/>
            <person name="Grigoriev I.V."/>
            <person name="Stajich J.E."/>
            <person name="Spatafora J.W."/>
        </authorList>
    </citation>
    <scope>NUCLEOTIDE SEQUENCE</scope>
    <source>
        <strain evidence="2">RSA 2281</strain>
    </source>
</reference>
<evidence type="ECO:0000313" key="3">
    <source>
        <dbReference type="Proteomes" id="UP001209540"/>
    </source>
</evidence>
<evidence type="ECO:0000313" key="2">
    <source>
        <dbReference type="EMBL" id="KAI9266689.1"/>
    </source>
</evidence>
<dbReference type="AlphaFoldDB" id="A0AAD5K2W2"/>
<dbReference type="Proteomes" id="UP001209540">
    <property type="component" value="Unassembled WGS sequence"/>
</dbReference>
<proteinExistence type="predicted"/>
<sequence length="201" mass="20772">MQLTSFSVFLLASAASIMASPILIERQEQSDSTYAITTPAAQDTIVAGHATTISWTPGKNTPPLTIGLTDAEGSDITNLASDVNGSTGSFLVNIPGNIANCTEHKIVIQYNDKSTSSETFYIAAEGTDACVAPNVSDSDLPDASLAADKLSGATATASIDILDNQGNPMLGDQSFAIKTSTPVTFLTALGVTGVSYLMMTL</sequence>
<organism evidence="2 3">
    <name type="scientific">Phascolomyces articulosus</name>
    <dbReference type="NCBI Taxonomy" id="60185"/>
    <lineage>
        <taxon>Eukaryota</taxon>
        <taxon>Fungi</taxon>
        <taxon>Fungi incertae sedis</taxon>
        <taxon>Mucoromycota</taxon>
        <taxon>Mucoromycotina</taxon>
        <taxon>Mucoromycetes</taxon>
        <taxon>Mucorales</taxon>
        <taxon>Lichtheimiaceae</taxon>
        <taxon>Phascolomyces</taxon>
    </lineage>
</organism>
<accession>A0AAD5K2W2</accession>
<reference evidence="2" key="1">
    <citation type="journal article" date="2022" name="IScience">
        <title>Evolution of zygomycete secretomes and the origins of terrestrial fungal ecologies.</title>
        <authorList>
            <person name="Chang Y."/>
            <person name="Wang Y."/>
            <person name="Mondo S."/>
            <person name="Ahrendt S."/>
            <person name="Andreopoulos W."/>
            <person name="Barry K."/>
            <person name="Beard J."/>
            <person name="Benny G.L."/>
            <person name="Blankenship S."/>
            <person name="Bonito G."/>
            <person name="Cuomo C."/>
            <person name="Desiro A."/>
            <person name="Gervers K.A."/>
            <person name="Hundley H."/>
            <person name="Kuo A."/>
            <person name="LaButti K."/>
            <person name="Lang B.F."/>
            <person name="Lipzen A."/>
            <person name="O'Donnell K."/>
            <person name="Pangilinan J."/>
            <person name="Reynolds N."/>
            <person name="Sandor L."/>
            <person name="Smith M.E."/>
            <person name="Tsang A."/>
            <person name="Grigoriev I.V."/>
            <person name="Stajich J.E."/>
            <person name="Spatafora J.W."/>
        </authorList>
    </citation>
    <scope>NUCLEOTIDE SEQUENCE</scope>
    <source>
        <strain evidence="2">RSA 2281</strain>
    </source>
</reference>
<gene>
    <name evidence="2" type="ORF">BDA99DRAFT_506439</name>
</gene>
<feature type="signal peptide" evidence="1">
    <location>
        <begin position="1"/>
        <end position="19"/>
    </location>
</feature>
<protein>
    <submittedName>
        <fullName evidence="2">Uncharacterized protein</fullName>
    </submittedName>
</protein>
<comment type="caution">
    <text evidence="2">The sequence shown here is derived from an EMBL/GenBank/DDBJ whole genome shotgun (WGS) entry which is preliminary data.</text>
</comment>
<feature type="chain" id="PRO_5042138047" evidence="1">
    <location>
        <begin position="20"/>
        <end position="201"/>
    </location>
</feature>
<dbReference type="EMBL" id="JAIXMP010000010">
    <property type="protein sequence ID" value="KAI9266689.1"/>
    <property type="molecule type" value="Genomic_DNA"/>
</dbReference>
<evidence type="ECO:0000256" key="1">
    <source>
        <dbReference type="SAM" id="SignalP"/>
    </source>
</evidence>